<dbReference type="Gene3D" id="3.30.1360.120">
    <property type="entry name" value="Probable tRNA modification gtpase trme, domain 1"/>
    <property type="match status" value="1"/>
</dbReference>
<dbReference type="PANTHER" id="PTHR43757:SF2">
    <property type="entry name" value="AMINOMETHYLTRANSFERASE, MITOCHONDRIAL"/>
    <property type="match status" value="1"/>
</dbReference>
<sequence>MSRFRVQGKGRVRHDAPVGFTFDGRAYDGLRGDTVASALLANGVHLMGRSFKYHRPRGPVCAGTEEPNALVGTSRDGGAKGGRFEPNTRATAQELRQGLTVESQNRLPSLKFDVGAVNDRLYMLFSAGFYYKTFMWPRSFWDRVYEPVIRAAAGLGKAPDTVDPDRYASRYLHTDVLVVGAGPAGLTAALAAARSGAEVTLVDEHAEMGGALLSDPGVGIDGMPAWDWIAAQLDELDRLGVRRMTRTTAIGYYHQNMVGLCERLTDHLDTLPDDAPRERMWRVRAGHVVLAQGALEKPLVFDGNDRPGVMLAGAAQTYLNRYGVRVGDLAVVVTSHDSAWHAAFDLADAGTRIAAIVDTRASVRADLTEAAARRGIRVLASHTVTATWGRLRVKSVRVAPVRDGKVQGGYRIDCDCLLMCGGWTPSLHLFSHTKGTLRWDDVQQAFLPDRSVEACQIAGAGRGLWGYEAALRDGIAAGNAAAEALGRDAQDSAVLVANDRTGSGVSHKELPTDGDPNRARAFVDFQNDVTAKDIRLAVREGMRSIEHVKRYTTNGMATDQGKMSNVNGLMIASDAVGKAPPQVGLTTFRPPYTPTTFGTFAGYHRGGQFEVTRKTPIDAWAEAHGAAFEPVSLWRRAWYFPQAGEDMHAAVARECLATRRSVGIFDASTLGKIEVSGPDAVEFMNRMYTNPWTKLGIGRCRYGVLLGEDGYIRDDGVIGRLRDDLFHVTTTTGGAARVLAMMEDYLQTEWPDLDVWLTSTTEQWATVALNGPDARKVLAPLVEGQDMSAEALPHMSVAECTVAGIPARLFRLSFTGELGFEINVPARHGLRLWEALMQAGADYDICPYGTETMHVLRAEKGFIIVGQDTDGTVAPDDANLGWAIGKAKTDFVGMRSLRRPDLVAKGRKQLVGLLTEDGAVRLEEGAQIVADPDQPKPMKMLGHVTSSYSSATLGRSIAMALIEGGRDMDGQIVHVPMPDGVHKARITSTNFYDPEGERLKV</sequence>
<dbReference type="Gene3D" id="3.50.50.60">
    <property type="entry name" value="FAD/NAD(P)-binding domain"/>
    <property type="match status" value="2"/>
</dbReference>
<evidence type="ECO:0000256" key="1">
    <source>
        <dbReference type="ARBA" id="ARBA00008609"/>
    </source>
</evidence>
<dbReference type="InterPro" id="IPR023753">
    <property type="entry name" value="FAD/NAD-binding_dom"/>
</dbReference>
<dbReference type="Pfam" id="PF17806">
    <property type="entry name" value="SO_alpha_A3"/>
    <property type="match status" value="1"/>
</dbReference>
<proteinExistence type="inferred from homology"/>
<evidence type="ECO:0000259" key="7">
    <source>
        <dbReference type="Pfam" id="PF17806"/>
    </source>
</evidence>
<dbReference type="InterPro" id="IPR041854">
    <property type="entry name" value="BFD-like_2Fe2S-bd_dom_sf"/>
</dbReference>
<protein>
    <submittedName>
        <fullName evidence="8">Sarcosine oxidase subunit alpha</fullName>
    </submittedName>
</protein>
<evidence type="ECO:0000313" key="8">
    <source>
        <dbReference type="EMBL" id="EKE44852.1"/>
    </source>
</evidence>
<feature type="domain" description="Aminomethyltransferase C-terminal" evidence="6">
    <location>
        <begin position="908"/>
        <end position="993"/>
    </location>
</feature>
<dbReference type="Proteomes" id="UP000006765">
    <property type="component" value="Unassembled WGS sequence"/>
</dbReference>
<dbReference type="PIRSF" id="PIRSF037980">
    <property type="entry name" value="SoxA"/>
    <property type="match status" value="1"/>
</dbReference>
<dbReference type="eggNOG" id="COG0404">
    <property type="taxonomic scope" value="Bacteria"/>
</dbReference>
<dbReference type="SUPFAM" id="SSF51905">
    <property type="entry name" value="FAD/NAD(P)-binding domain"/>
    <property type="match status" value="1"/>
</dbReference>
<dbReference type="STRING" id="1231392.OCGS_0887"/>
<dbReference type="PRINTS" id="PR00469">
    <property type="entry name" value="PNDRDTASEII"/>
</dbReference>
<dbReference type="Pfam" id="PF08669">
    <property type="entry name" value="GCV_T_C"/>
    <property type="match status" value="1"/>
</dbReference>
<keyword evidence="9" id="KW-1185">Reference proteome</keyword>
<dbReference type="Pfam" id="PF07992">
    <property type="entry name" value="Pyr_redox_2"/>
    <property type="match status" value="1"/>
</dbReference>
<dbReference type="InterPro" id="IPR042204">
    <property type="entry name" value="2Fe-2S-bd_N"/>
</dbReference>
<dbReference type="OrthoDB" id="5287468at2"/>
<gene>
    <name evidence="8" type="ORF">OCGS_0887</name>
</gene>
<name>K2HE90_9RHOB</name>
<comment type="similarity">
    <text evidence="1">Belongs to the GcvT family.</text>
</comment>
<dbReference type="InterPro" id="IPR027266">
    <property type="entry name" value="TrmE/GcvT-like"/>
</dbReference>
<dbReference type="SUPFAM" id="SSF103025">
    <property type="entry name" value="Folate-binding domain"/>
    <property type="match status" value="1"/>
</dbReference>
<evidence type="ECO:0000313" key="9">
    <source>
        <dbReference type="Proteomes" id="UP000006765"/>
    </source>
</evidence>
<dbReference type="PRINTS" id="PR00368">
    <property type="entry name" value="FADPNR"/>
</dbReference>
<dbReference type="GO" id="GO:0046653">
    <property type="term" value="P:tetrahydrofolate metabolic process"/>
    <property type="evidence" value="ECO:0007669"/>
    <property type="project" value="InterPro"/>
</dbReference>
<keyword evidence="2" id="KW-0560">Oxidoreductase</keyword>
<feature type="domain" description="FAD/NAD(P)-binding" evidence="5">
    <location>
        <begin position="175"/>
        <end position="432"/>
    </location>
</feature>
<dbReference type="Pfam" id="PF01571">
    <property type="entry name" value="GCV_T"/>
    <property type="match status" value="1"/>
</dbReference>
<dbReference type="InterPro" id="IPR036188">
    <property type="entry name" value="FAD/NAD-bd_sf"/>
</dbReference>
<dbReference type="InterPro" id="IPR006277">
    <property type="entry name" value="Sarcosine_oxidase_asu"/>
</dbReference>
<evidence type="ECO:0000256" key="2">
    <source>
        <dbReference type="ARBA" id="ARBA00023002"/>
    </source>
</evidence>
<evidence type="ECO:0000259" key="4">
    <source>
        <dbReference type="Pfam" id="PF01571"/>
    </source>
</evidence>
<dbReference type="InterPro" id="IPR041117">
    <property type="entry name" value="SoxA_A3"/>
</dbReference>
<dbReference type="InterPro" id="IPR006222">
    <property type="entry name" value="GCVT_N"/>
</dbReference>
<dbReference type="eggNOG" id="COG0446">
    <property type="taxonomic scope" value="Bacteria"/>
</dbReference>
<dbReference type="Gene3D" id="1.10.10.1100">
    <property type="entry name" value="BFD-like [2Fe-2S]-binding domain"/>
    <property type="match status" value="1"/>
</dbReference>
<dbReference type="Gene3D" id="3.10.20.440">
    <property type="entry name" value="2Fe-2S iron-sulphur cluster binding domain, sarcosine oxidase, alpha subunit, N-terminal domain"/>
    <property type="match status" value="1"/>
</dbReference>
<dbReference type="SUPFAM" id="SSF101790">
    <property type="entry name" value="Aminomethyltransferase beta-barrel domain"/>
    <property type="match status" value="1"/>
</dbReference>
<dbReference type="PANTHER" id="PTHR43757">
    <property type="entry name" value="AMINOMETHYLTRANSFERASE"/>
    <property type="match status" value="1"/>
</dbReference>
<dbReference type="AlphaFoldDB" id="K2HE90"/>
<dbReference type="EMBL" id="AMGO01000012">
    <property type="protein sequence ID" value="EKE44852.1"/>
    <property type="molecule type" value="Genomic_DNA"/>
</dbReference>
<accession>K2HE90</accession>
<dbReference type="PATRIC" id="fig|1231392.3.peg.892"/>
<feature type="region of interest" description="Disordered" evidence="3">
    <location>
        <begin position="64"/>
        <end position="85"/>
    </location>
</feature>
<evidence type="ECO:0000259" key="6">
    <source>
        <dbReference type="Pfam" id="PF08669"/>
    </source>
</evidence>
<reference evidence="8 9" key="1">
    <citation type="journal article" date="2012" name="J. Bacteriol.">
        <title>Draft Genome Sequence of Oceaniovalibus guishaninsula JLT2003T.</title>
        <authorList>
            <person name="Tang K."/>
            <person name="Liu K."/>
            <person name="Jiao N."/>
        </authorList>
    </citation>
    <scope>NUCLEOTIDE SEQUENCE [LARGE SCALE GENOMIC DNA]</scope>
    <source>
        <strain evidence="8 9">JLT2003</strain>
    </source>
</reference>
<feature type="domain" description="GCVT N-terminal" evidence="4">
    <location>
        <begin position="619"/>
        <end position="888"/>
    </location>
</feature>
<feature type="domain" description="SoxA A3" evidence="7">
    <location>
        <begin position="519"/>
        <end position="602"/>
    </location>
</feature>
<dbReference type="Pfam" id="PF13510">
    <property type="entry name" value="Fer2_4"/>
    <property type="match status" value="1"/>
</dbReference>
<dbReference type="NCBIfam" id="TIGR01372">
    <property type="entry name" value="soxA"/>
    <property type="match status" value="1"/>
</dbReference>
<dbReference type="InterPro" id="IPR013977">
    <property type="entry name" value="GcvT_C"/>
</dbReference>
<dbReference type="GO" id="GO:0008115">
    <property type="term" value="F:sarcosine oxidase activity"/>
    <property type="evidence" value="ECO:0007669"/>
    <property type="project" value="InterPro"/>
</dbReference>
<dbReference type="RefSeq" id="WP_007426040.1">
    <property type="nucleotide sequence ID" value="NZ_AMGO01000012.1"/>
</dbReference>
<evidence type="ECO:0000256" key="3">
    <source>
        <dbReference type="SAM" id="MobiDB-lite"/>
    </source>
</evidence>
<dbReference type="InterPro" id="IPR029043">
    <property type="entry name" value="GcvT/YgfZ_C"/>
</dbReference>
<dbReference type="InterPro" id="IPR028896">
    <property type="entry name" value="GcvT/YgfZ/DmdA"/>
</dbReference>
<organism evidence="8 9">
    <name type="scientific">Oceaniovalibus guishaninsula JLT2003</name>
    <dbReference type="NCBI Taxonomy" id="1231392"/>
    <lineage>
        <taxon>Bacteria</taxon>
        <taxon>Pseudomonadati</taxon>
        <taxon>Pseudomonadota</taxon>
        <taxon>Alphaproteobacteria</taxon>
        <taxon>Rhodobacterales</taxon>
        <taxon>Roseobacteraceae</taxon>
        <taxon>Oceaniovalibus</taxon>
    </lineage>
</organism>
<evidence type="ECO:0000259" key="5">
    <source>
        <dbReference type="Pfam" id="PF07992"/>
    </source>
</evidence>
<comment type="caution">
    <text evidence="8">The sequence shown here is derived from an EMBL/GenBank/DDBJ whole genome shotgun (WGS) entry which is preliminary data.</text>
</comment>